<dbReference type="PANTHER" id="PTHR33383:SF1">
    <property type="entry name" value="MEMBRANE PROTEIN INSERTION EFFICIENCY FACTOR-RELATED"/>
    <property type="match status" value="1"/>
</dbReference>
<sequence>MIIKNIVLYFIRFYQIVISPFIGPVCRFYPSCSEYAFIAINQHGLIKGIFLAFKRILRCHPFNPGGIDQVPKKTNT</sequence>
<comment type="function">
    <text evidence="1">Could be involved in insertion of integral membrane proteins into the membrane.</text>
</comment>
<dbReference type="AlphaFoldDB" id="E1YHJ1"/>
<dbReference type="Pfam" id="PF01809">
    <property type="entry name" value="YidD"/>
    <property type="match status" value="1"/>
</dbReference>
<dbReference type="InterPro" id="IPR002696">
    <property type="entry name" value="Membr_insert_effic_factor_YidD"/>
</dbReference>
<keyword evidence="1" id="KW-1003">Cell membrane</keyword>
<keyword evidence="1" id="KW-0472">Membrane</keyword>
<comment type="similarity">
    <text evidence="1">Belongs to the UPF0161 family.</text>
</comment>
<name>E1YHJ1_9BACT</name>
<dbReference type="PANTHER" id="PTHR33383">
    <property type="entry name" value="MEMBRANE PROTEIN INSERTION EFFICIENCY FACTOR-RELATED"/>
    <property type="match status" value="1"/>
</dbReference>
<proteinExistence type="inferred from homology"/>
<dbReference type="NCBIfam" id="TIGR00278">
    <property type="entry name" value="membrane protein insertion efficiency factor YidD"/>
    <property type="match status" value="1"/>
</dbReference>
<gene>
    <name evidence="2" type="ORF">N47_D29190</name>
</gene>
<dbReference type="HAMAP" id="MF_00386">
    <property type="entry name" value="UPF0161_YidD"/>
    <property type="match status" value="1"/>
</dbReference>
<protein>
    <recommendedName>
        <fullName evidence="1">Putative membrane protein insertion efficiency factor</fullName>
    </recommendedName>
</protein>
<dbReference type="EMBL" id="FR695874">
    <property type="protein sequence ID" value="CBX30110.1"/>
    <property type="molecule type" value="Genomic_DNA"/>
</dbReference>
<comment type="subcellular location">
    <subcellularLocation>
        <location evidence="1">Cell membrane</location>
        <topology evidence="1">Peripheral membrane protein</topology>
        <orientation evidence="1">Cytoplasmic side</orientation>
    </subcellularLocation>
</comment>
<dbReference type="SMART" id="SM01234">
    <property type="entry name" value="Haemolytic"/>
    <property type="match status" value="1"/>
</dbReference>
<reference evidence="2" key="1">
    <citation type="journal article" date="2011" name="Environ. Microbiol.">
        <title>Genomic insights into the metabolic potential of the polycyclic aromatic hydrocarbon degrading sulfate-reducing Deltaproteobacterium N47.</title>
        <authorList>
            <person name="Bergmann F."/>
            <person name="Selesi D."/>
            <person name="Weinmaier T."/>
            <person name="Tischler P."/>
            <person name="Rattei T."/>
            <person name="Meckenstock R.U."/>
        </authorList>
    </citation>
    <scope>NUCLEOTIDE SEQUENCE</scope>
</reference>
<dbReference type="GO" id="GO:0005886">
    <property type="term" value="C:plasma membrane"/>
    <property type="evidence" value="ECO:0007669"/>
    <property type="project" value="UniProtKB-SubCell"/>
</dbReference>
<evidence type="ECO:0000256" key="1">
    <source>
        <dbReference type="HAMAP-Rule" id="MF_00386"/>
    </source>
</evidence>
<accession>E1YHJ1</accession>
<organism evidence="2">
    <name type="scientific">uncultured Desulfobacterium sp</name>
    <dbReference type="NCBI Taxonomy" id="201089"/>
    <lineage>
        <taxon>Bacteria</taxon>
        <taxon>Pseudomonadati</taxon>
        <taxon>Thermodesulfobacteriota</taxon>
        <taxon>Desulfobacteria</taxon>
        <taxon>Desulfobacterales</taxon>
        <taxon>Desulfobacteriaceae</taxon>
        <taxon>Desulfobacterium</taxon>
        <taxon>environmental samples</taxon>
    </lineage>
</organism>
<evidence type="ECO:0000313" key="2">
    <source>
        <dbReference type="EMBL" id="CBX30110.1"/>
    </source>
</evidence>